<dbReference type="AlphaFoldDB" id="A0A3P7IYU9"/>
<evidence type="ECO:0000313" key="2">
    <source>
        <dbReference type="EMBL" id="VDM70854.1"/>
    </source>
</evidence>
<dbReference type="OrthoDB" id="5985440at2759"/>
<feature type="coiled-coil region" evidence="1">
    <location>
        <begin position="109"/>
        <end position="157"/>
    </location>
</feature>
<accession>A0A3P7IYU9</accession>
<gene>
    <name evidence="2" type="ORF">SVUK_LOCUS5852</name>
</gene>
<keyword evidence="1" id="KW-0175">Coiled coil</keyword>
<proteinExistence type="predicted"/>
<dbReference type="Proteomes" id="UP000270094">
    <property type="component" value="Unassembled WGS sequence"/>
</dbReference>
<evidence type="ECO:0000256" key="1">
    <source>
        <dbReference type="SAM" id="Coils"/>
    </source>
</evidence>
<keyword evidence="3" id="KW-1185">Reference proteome</keyword>
<name>A0A3P7IYU9_STRVU</name>
<evidence type="ECO:0000313" key="3">
    <source>
        <dbReference type="Proteomes" id="UP000270094"/>
    </source>
</evidence>
<dbReference type="SUPFAM" id="SSF57997">
    <property type="entry name" value="Tropomyosin"/>
    <property type="match status" value="1"/>
</dbReference>
<protein>
    <submittedName>
        <fullName evidence="2">Uncharacterized protein</fullName>
    </submittedName>
</protein>
<sequence>MAILFRSSPEQIRALAEEVLSKKISLTPEQVADLTSKIRDSLAKISNIGAILAETRGNKTLASNLESKVCVVMALEASARAATIKNTTDTVREAIQVAEEAQLAANEAIRSAEEVMKLAREHLDAAKTEADATETRAKEVNASLSTLEGEMKKVKVQYLQIADDAKNAFQLVDKALQAAQTAEQGNKQMTMDIEVAQGLLSARTQGNEAPQKRAEALRQRASKLLYKAQRNSDDISGKPSCVFISIQFPLKSVLNTKGRKLSLLCIGMISFYYISDARSKRRNYAFSRVLLCL</sequence>
<organism evidence="2 3">
    <name type="scientific">Strongylus vulgaris</name>
    <name type="common">Blood worm</name>
    <dbReference type="NCBI Taxonomy" id="40348"/>
    <lineage>
        <taxon>Eukaryota</taxon>
        <taxon>Metazoa</taxon>
        <taxon>Ecdysozoa</taxon>
        <taxon>Nematoda</taxon>
        <taxon>Chromadorea</taxon>
        <taxon>Rhabditida</taxon>
        <taxon>Rhabditina</taxon>
        <taxon>Rhabditomorpha</taxon>
        <taxon>Strongyloidea</taxon>
        <taxon>Strongylidae</taxon>
        <taxon>Strongylus</taxon>
    </lineage>
</organism>
<reference evidence="2 3" key="1">
    <citation type="submission" date="2018-11" db="EMBL/GenBank/DDBJ databases">
        <authorList>
            <consortium name="Pathogen Informatics"/>
        </authorList>
    </citation>
    <scope>NUCLEOTIDE SEQUENCE [LARGE SCALE GENOMIC DNA]</scope>
</reference>
<dbReference type="EMBL" id="UYYB01017864">
    <property type="protein sequence ID" value="VDM70854.1"/>
    <property type="molecule type" value="Genomic_DNA"/>
</dbReference>